<protein>
    <submittedName>
        <fullName evidence="9">Uncharacterized protein</fullName>
    </submittedName>
</protein>
<comment type="subcellular location">
    <subcellularLocation>
        <location evidence="1">Membrane</location>
        <topology evidence="1">Multi-pass membrane protein</topology>
    </subcellularLocation>
</comment>
<keyword evidence="4 8" id="KW-1133">Transmembrane helix</keyword>
<evidence type="ECO:0000256" key="5">
    <source>
        <dbReference type="ARBA" id="ARBA00023136"/>
    </source>
</evidence>
<organism evidence="9 10">
    <name type="scientific">Phomopsis amygdali</name>
    <name type="common">Fusicoccum amygdali</name>
    <dbReference type="NCBI Taxonomy" id="1214568"/>
    <lineage>
        <taxon>Eukaryota</taxon>
        <taxon>Fungi</taxon>
        <taxon>Dikarya</taxon>
        <taxon>Ascomycota</taxon>
        <taxon>Pezizomycotina</taxon>
        <taxon>Sordariomycetes</taxon>
        <taxon>Sordariomycetidae</taxon>
        <taxon>Diaporthales</taxon>
        <taxon>Diaporthaceae</taxon>
        <taxon>Diaporthe</taxon>
    </lineage>
</organism>
<name>A0AAD9SEP2_PHOAM</name>
<feature type="region of interest" description="Disordered" evidence="7">
    <location>
        <begin position="679"/>
        <end position="715"/>
    </location>
</feature>
<evidence type="ECO:0000256" key="1">
    <source>
        <dbReference type="ARBA" id="ARBA00004141"/>
    </source>
</evidence>
<dbReference type="AlphaFoldDB" id="A0AAD9SEP2"/>
<evidence type="ECO:0000313" key="9">
    <source>
        <dbReference type="EMBL" id="KAK2605370.1"/>
    </source>
</evidence>
<gene>
    <name evidence="9" type="ORF">N8I77_008209</name>
</gene>
<keyword evidence="6" id="KW-0175">Coiled coil</keyword>
<dbReference type="InterPro" id="IPR006876">
    <property type="entry name" value="LMBR1-like_membr_prot"/>
</dbReference>
<dbReference type="InterPro" id="IPR051584">
    <property type="entry name" value="GPCR-associated_LMBR1"/>
</dbReference>
<keyword evidence="3 8" id="KW-0812">Transmembrane</keyword>
<feature type="compositionally biased region" description="Gly residues" evidence="7">
    <location>
        <begin position="705"/>
        <end position="715"/>
    </location>
</feature>
<evidence type="ECO:0000256" key="8">
    <source>
        <dbReference type="SAM" id="Phobius"/>
    </source>
</evidence>
<evidence type="ECO:0000256" key="6">
    <source>
        <dbReference type="SAM" id="Coils"/>
    </source>
</evidence>
<dbReference type="PANTHER" id="PTHR21355:SF0">
    <property type="entry name" value="G-PROTEIN COUPLED RECEPTOR-ASSOCIATED PROTEIN LMBRD2"/>
    <property type="match status" value="1"/>
</dbReference>
<evidence type="ECO:0000256" key="2">
    <source>
        <dbReference type="ARBA" id="ARBA00010487"/>
    </source>
</evidence>
<evidence type="ECO:0000313" key="10">
    <source>
        <dbReference type="Proteomes" id="UP001265746"/>
    </source>
</evidence>
<proteinExistence type="inferred from homology"/>
<keyword evidence="5 8" id="KW-0472">Membrane</keyword>
<evidence type="ECO:0000256" key="3">
    <source>
        <dbReference type="ARBA" id="ARBA00022692"/>
    </source>
</evidence>
<feature type="compositionally biased region" description="Low complexity" evidence="7">
    <location>
        <begin position="596"/>
        <end position="615"/>
    </location>
</feature>
<feature type="transmembrane region" description="Helical" evidence="8">
    <location>
        <begin position="365"/>
        <end position="383"/>
    </location>
</feature>
<dbReference type="EMBL" id="JAUJFL010000004">
    <property type="protein sequence ID" value="KAK2605370.1"/>
    <property type="molecule type" value="Genomic_DNA"/>
</dbReference>
<sequence length="715" mass="79685">MLTMIVSSANPVGSEVFSLIALLTFSAITLLILRYYLPLRTTPAFVLVTVFFAIWLPACIVLLVPIDLASSARTDDENTRGIWLPQRVIQTCWRIAYWLTFTLTWFILPVLAEYSDAGYRDPKGKLMYSLRSNAQYYAMVFGFGIIALIYVFTSYGIHLDSLKSPVMALAYCWGLVLAIYLMGHGLVSIPRRLIRSFSISGQLRQLQSAAPRLYEQLEEAEMNLEDLEIQVAELCRRKTGSAINFQDWIEELMDSTNLPEEQPRSTSAVGSGDARRVPTVITEKYMAELTRELTRARHTRSRYANEWNRLLRKAAETRAILDSGGSKKLEFGGTAPHASWWERITVLTPYTRHVLHFHVMPHVRLFFGGLLAVASIFIVWSEIVKVGPAALANLSIIRLTVVHHWTGEKGQVGFAGQMIAAFWISYMCAAALISITEVKVWRGRALVYRNTSHESALWYSSYVARLSVPLSYNFISFLSKDVYEKTRFYDFLGRLIDLTALGSWFNRLFPLFILLPIGATLFGLYGKVKRTIGLADIIDDDDEENEIGYGTGSWREGRDLIERELNGTSITRSRDAAGPGGIANGGSATRATPVRSIPGPSGRPGGPTTPLGTSPNIGRVDSPATAASSRRIGQRQHARLGDGEDEDDNFFSQLGTRIKNTVDTMDTPNWFQEIVKKPKWMGGDDDEGGRGSGSGSNNTDIRRWFGGGGDGRIRL</sequence>
<comment type="caution">
    <text evidence="9">The sequence shown here is derived from an EMBL/GenBank/DDBJ whole genome shotgun (WGS) entry which is preliminary data.</text>
</comment>
<feature type="transmembrane region" description="Helical" evidence="8">
    <location>
        <begin position="168"/>
        <end position="187"/>
    </location>
</feature>
<evidence type="ECO:0000256" key="4">
    <source>
        <dbReference type="ARBA" id="ARBA00022989"/>
    </source>
</evidence>
<feature type="coiled-coil region" evidence="6">
    <location>
        <begin position="203"/>
        <end position="237"/>
    </location>
</feature>
<dbReference type="GO" id="GO:0016020">
    <property type="term" value="C:membrane"/>
    <property type="evidence" value="ECO:0007669"/>
    <property type="project" value="UniProtKB-SubCell"/>
</dbReference>
<feature type="transmembrane region" description="Helical" evidence="8">
    <location>
        <begin position="44"/>
        <end position="66"/>
    </location>
</feature>
<comment type="similarity">
    <text evidence="2">Belongs to the LIMR family.</text>
</comment>
<feature type="transmembrane region" description="Helical" evidence="8">
    <location>
        <begin position="504"/>
        <end position="525"/>
    </location>
</feature>
<feature type="transmembrane region" description="Helical" evidence="8">
    <location>
        <begin position="136"/>
        <end position="156"/>
    </location>
</feature>
<feature type="transmembrane region" description="Helical" evidence="8">
    <location>
        <begin position="456"/>
        <end position="475"/>
    </location>
</feature>
<dbReference type="PANTHER" id="PTHR21355">
    <property type="entry name" value="G-PROTEIN COUPLED RECEPTOR-ASSOCIATED PROTEIN LMBRD2"/>
    <property type="match status" value="1"/>
</dbReference>
<feature type="transmembrane region" description="Helical" evidence="8">
    <location>
        <begin position="95"/>
        <end position="115"/>
    </location>
</feature>
<feature type="transmembrane region" description="Helical" evidence="8">
    <location>
        <begin position="414"/>
        <end position="435"/>
    </location>
</feature>
<feature type="transmembrane region" description="Helical" evidence="8">
    <location>
        <begin position="16"/>
        <end position="37"/>
    </location>
</feature>
<accession>A0AAD9SEP2</accession>
<feature type="region of interest" description="Disordered" evidence="7">
    <location>
        <begin position="569"/>
        <end position="648"/>
    </location>
</feature>
<keyword evidence="10" id="KW-1185">Reference proteome</keyword>
<dbReference type="Proteomes" id="UP001265746">
    <property type="component" value="Unassembled WGS sequence"/>
</dbReference>
<evidence type="ECO:0000256" key="7">
    <source>
        <dbReference type="SAM" id="MobiDB-lite"/>
    </source>
</evidence>
<dbReference type="Pfam" id="PF04791">
    <property type="entry name" value="LMBR1"/>
    <property type="match status" value="1"/>
</dbReference>
<reference evidence="9" key="1">
    <citation type="submission" date="2023-06" db="EMBL/GenBank/DDBJ databases">
        <authorList>
            <person name="Noh H."/>
        </authorList>
    </citation>
    <scope>NUCLEOTIDE SEQUENCE</scope>
    <source>
        <strain evidence="9">DUCC20226</strain>
    </source>
</reference>